<organism evidence="2 3">
    <name type="scientific">Roseibium aggregatum (strain ATCC 25650 / DSM 13394 / JCM 20685 / NBRC 16684 / NCIMB 2208 / IAM 12614 / B1)</name>
    <name type="common">Stappia aggregata</name>
    <dbReference type="NCBI Taxonomy" id="384765"/>
    <lineage>
        <taxon>Bacteria</taxon>
        <taxon>Pseudomonadati</taxon>
        <taxon>Pseudomonadota</taxon>
        <taxon>Alphaproteobacteria</taxon>
        <taxon>Hyphomicrobiales</taxon>
        <taxon>Stappiaceae</taxon>
        <taxon>Roseibium</taxon>
    </lineage>
</organism>
<dbReference type="Proteomes" id="UP000004848">
    <property type="component" value="Unassembled WGS sequence"/>
</dbReference>
<keyword evidence="1" id="KW-0812">Transmembrane</keyword>
<sequence>MSAVALALLIAAPATVLADNWSMIGIAIVVSEIIVLAGGLTWLALLILAPKR</sequence>
<evidence type="ECO:0000313" key="3">
    <source>
        <dbReference type="Proteomes" id="UP000004848"/>
    </source>
</evidence>
<accession>A0NLH7</accession>
<dbReference type="EMBL" id="AAUW01000001">
    <property type="protein sequence ID" value="EAV45922.1"/>
    <property type="molecule type" value="Genomic_DNA"/>
</dbReference>
<reference evidence="2 3" key="1">
    <citation type="submission" date="2006-05" db="EMBL/GenBank/DDBJ databases">
        <authorList>
            <person name="King G."/>
            <person name="Ferriera S."/>
            <person name="Johnson J."/>
            <person name="Kravitz S."/>
            <person name="Beeson K."/>
            <person name="Sutton G."/>
            <person name="Rogers Y.-H."/>
            <person name="Friedman R."/>
            <person name="Frazier M."/>
            <person name="Venter J.C."/>
        </authorList>
    </citation>
    <scope>NUCLEOTIDE SEQUENCE [LARGE SCALE GENOMIC DNA]</scope>
    <source>
        <strain evidence="3">ATCC 25650 / DSM 13394 / JCM 20685 / NBRC 16684 / NCIMB 2208 / IAM 12614 / B1</strain>
    </source>
</reference>
<keyword evidence="1" id="KW-0472">Membrane</keyword>
<name>A0NLH7_ROSAI</name>
<comment type="caution">
    <text evidence="2">The sequence shown here is derived from an EMBL/GenBank/DDBJ whole genome shotgun (WGS) entry which is preliminary data.</text>
</comment>
<dbReference type="AlphaFoldDB" id="A0NLH7"/>
<proteinExistence type="predicted"/>
<evidence type="ECO:0000313" key="2">
    <source>
        <dbReference type="EMBL" id="EAV45922.1"/>
    </source>
</evidence>
<evidence type="ECO:0000256" key="1">
    <source>
        <dbReference type="SAM" id="Phobius"/>
    </source>
</evidence>
<keyword evidence="1" id="KW-1133">Transmembrane helix</keyword>
<protein>
    <submittedName>
        <fullName evidence="2">Uncharacterized protein</fullName>
    </submittedName>
</protein>
<feature type="transmembrane region" description="Helical" evidence="1">
    <location>
        <begin position="28"/>
        <end position="49"/>
    </location>
</feature>
<gene>
    <name evidence="2" type="ORF">SIAM614_08848</name>
</gene>